<proteinExistence type="predicted"/>
<evidence type="ECO:0000313" key="2">
    <source>
        <dbReference type="Proteomes" id="UP000429607"/>
    </source>
</evidence>
<dbReference type="EMBL" id="QXFV01000716">
    <property type="protein sequence ID" value="KAE9029190.1"/>
    <property type="molecule type" value="Genomic_DNA"/>
</dbReference>
<accession>A0A6A3MI12</accession>
<comment type="caution">
    <text evidence="1">The sequence shown here is derived from an EMBL/GenBank/DDBJ whole genome shotgun (WGS) entry which is preliminary data.</text>
</comment>
<dbReference type="Proteomes" id="UP000429607">
    <property type="component" value="Unassembled WGS sequence"/>
</dbReference>
<organism evidence="1 2">
    <name type="scientific">Phytophthora rubi</name>
    <dbReference type="NCBI Taxonomy" id="129364"/>
    <lineage>
        <taxon>Eukaryota</taxon>
        <taxon>Sar</taxon>
        <taxon>Stramenopiles</taxon>
        <taxon>Oomycota</taxon>
        <taxon>Peronosporomycetes</taxon>
        <taxon>Peronosporales</taxon>
        <taxon>Peronosporaceae</taxon>
        <taxon>Phytophthora</taxon>
    </lineage>
</organism>
<dbReference type="PANTHER" id="PTHR31569">
    <property type="entry name" value="SWIM-TYPE DOMAIN-CONTAINING PROTEIN"/>
    <property type="match status" value="1"/>
</dbReference>
<dbReference type="AlphaFoldDB" id="A0A6A3MI12"/>
<evidence type="ECO:0000313" key="1">
    <source>
        <dbReference type="EMBL" id="KAE9029190.1"/>
    </source>
</evidence>
<gene>
    <name evidence="1" type="ORF">PR001_g11554</name>
</gene>
<protein>
    <submittedName>
        <fullName evidence="1">Uncharacterized protein</fullName>
    </submittedName>
</protein>
<dbReference type="PANTHER" id="PTHR31569:SF4">
    <property type="entry name" value="SWIM-TYPE DOMAIN-CONTAINING PROTEIN"/>
    <property type="match status" value="1"/>
</dbReference>
<sequence length="205" mass="23040">MGVAERNRRLQQTKKGLDNVAQVQEDLDPYQRTYICTHGWPEGKSRGSRKRLRHHIRETDCPFRFVVQWQQRKGKWQLGVKLGHFYYNHPITGAAYATYPCARGVSTAMNVIKADVDNMVQDFASSVPSMDDNDATAAEVDALTAADPENCVSIAETETGETGVISLSTAFMRNAFSRFGEVLLPHSLKSWTPHSVFLYKVMGQI</sequence>
<name>A0A6A3MI12_9STRA</name>
<reference evidence="1 2" key="1">
    <citation type="submission" date="2018-09" db="EMBL/GenBank/DDBJ databases">
        <title>Genomic investigation of the strawberry pathogen Phytophthora fragariae indicates pathogenicity is determined by transcriptional variation in three key races.</title>
        <authorList>
            <person name="Adams T.M."/>
            <person name="Armitage A.D."/>
            <person name="Sobczyk M.K."/>
            <person name="Bates H.J."/>
            <person name="Dunwell J.M."/>
            <person name="Nellist C.F."/>
            <person name="Harrison R.J."/>
        </authorList>
    </citation>
    <scope>NUCLEOTIDE SEQUENCE [LARGE SCALE GENOMIC DNA]</scope>
    <source>
        <strain evidence="1 2">SCRP249</strain>
    </source>
</reference>
<dbReference type="InterPro" id="IPR052579">
    <property type="entry name" value="Zinc_finger_SWIM"/>
</dbReference>